<comment type="similarity">
    <text evidence="6">Belongs to the DyP-type peroxidase family.</text>
</comment>
<keyword evidence="5" id="KW-0408">Iron</keyword>
<dbReference type="PANTHER" id="PTHR30521">
    <property type="entry name" value="DEFERROCHELATASE/PEROXIDASE"/>
    <property type="match status" value="1"/>
</dbReference>
<dbReference type="NCBIfam" id="TIGR01413">
    <property type="entry name" value="Dyp_perox_fam"/>
    <property type="match status" value="1"/>
</dbReference>
<dbReference type="InterPro" id="IPR048328">
    <property type="entry name" value="Dyp_perox_C"/>
</dbReference>
<name>A0ABU9TMU0_9GAMM</name>
<organism evidence="9 10">
    <name type="scientific">Neptuniibacter pectenicola</name>
    <dbReference type="NCBI Taxonomy" id="1806669"/>
    <lineage>
        <taxon>Bacteria</taxon>
        <taxon>Pseudomonadati</taxon>
        <taxon>Pseudomonadota</taxon>
        <taxon>Gammaproteobacteria</taxon>
        <taxon>Oceanospirillales</taxon>
        <taxon>Oceanospirillaceae</taxon>
        <taxon>Neptuniibacter</taxon>
    </lineage>
</organism>
<protein>
    <submittedName>
        <fullName evidence="9">Dyp-type peroxidase</fullName>
        <ecNumber evidence="9">1.11.1.-</ecNumber>
    </submittedName>
</protein>
<keyword evidence="3" id="KW-0479">Metal-binding</keyword>
<comment type="cofactor">
    <cofactor evidence="1">
        <name>heme b</name>
        <dbReference type="ChEBI" id="CHEBI:60344"/>
    </cofactor>
</comment>
<accession>A0ABU9TMU0</accession>
<evidence type="ECO:0000256" key="4">
    <source>
        <dbReference type="ARBA" id="ARBA00023002"/>
    </source>
</evidence>
<keyword evidence="4 9" id="KW-0560">Oxidoreductase</keyword>
<comment type="caution">
    <text evidence="9">The sequence shown here is derived from an EMBL/GenBank/DDBJ whole genome shotgun (WGS) entry which is preliminary data.</text>
</comment>
<dbReference type="EC" id="1.11.1.-" evidence="9"/>
<evidence type="ECO:0000256" key="3">
    <source>
        <dbReference type="ARBA" id="ARBA00022723"/>
    </source>
</evidence>
<evidence type="ECO:0000259" key="7">
    <source>
        <dbReference type="Pfam" id="PF04261"/>
    </source>
</evidence>
<keyword evidence="10" id="KW-1185">Reference proteome</keyword>
<feature type="domain" description="Dyp-type peroxidase N-terminal" evidence="7">
    <location>
        <begin position="5"/>
        <end position="136"/>
    </location>
</feature>
<dbReference type="EMBL" id="JBBMRA010000001">
    <property type="protein sequence ID" value="MEM5535037.1"/>
    <property type="molecule type" value="Genomic_DNA"/>
</dbReference>
<keyword evidence="2 9" id="KW-0575">Peroxidase</keyword>
<proteinExistence type="inferred from homology"/>
<dbReference type="RefSeq" id="WP_342853479.1">
    <property type="nucleotide sequence ID" value="NZ_JBBMRA010000001.1"/>
</dbReference>
<reference evidence="9 10" key="1">
    <citation type="submission" date="2024-03" db="EMBL/GenBank/DDBJ databases">
        <title>Community enrichment and isolation of bacterial strains for fucoidan degradation.</title>
        <authorList>
            <person name="Sichert A."/>
        </authorList>
    </citation>
    <scope>NUCLEOTIDE SEQUENCE [LARGE SCALE GENOMIC DNA]</scope>
    <source>
        <strain evidence="9 10">AS76</strain>
    </source>
</reference>
<evidence type="ECO:0000256" key="5">
    <source>
        <dbReference type="ARBA" id="ARBA00023004"/>
    </source>
</evidence>
<evidence type="ECO:0000259" key="8">
    <source>
        <dbReference type="Pfam" id="PF20628"/>
    </source>
</evidence>
<dbReference type="Pfam" id="PF04261">
    <property type="entry name" value="Dyp_perox_N"/>
    <property type="match status" value="1"/>
</dbReference>
<evidence type="ECO:0000313" key="9">
    <source>
        <dbReference type="EMBL" id="MEM5535037.1"/>
    </source>
</evidence>
<evidence type="ECO:0000256" key="6">
    <source>
        <dbReference type="ARBA" id="ARBA00025737"/>
    </source>
</evidence>
<dbReference type="SUPFAM" id="SSF54909">
    <property type="entry name" value="Dimeric alpha+beta barrel"/>
    <property type="match status" value="1"/>
</dbReference>
<dbReference type="Proteomes" id="UP001449225">
    <property type="component" value="Unassembled WGS sequence"/>
</dbReference>
<dbReference type="InterPro" id="IPR011008">
    <property type="entry name" value="Dimeric_a/b-barrel"/>
</dbReference>
<evidence type="ECO:0000313" key="10">
    <source>
        <dbReference type="Proteomes" id="UP001449225"/>
    </source>
</evidence>
<dbReference type="PROSITE" id="PS51404">
    <property type="entry name" value="DYP_PEROXIDASE"/>
    <property type="match status" value="1"/>
</dbReference>
<dbReference type="PANTHER" id="PTHR30521:SF0">
    <property type="entry name" value="DYP-TYPE PEROXIDASE FAMILY PROTEIN"/>
    <property type="match status" value="1"/>
</dbReference>
<feature type="domain" description="Dyp-type peroxidase C-terminal" evidence="8">
    <location>
        <begin position="140"/>
        <end position="300"/>
    </location>
</feature>
<evidence type="ECO:0000256" key="1">
    <source>
        <dbReference type="ARBA" id="ARBA00001970"/>
    </source>
</evidence>
<sequence length="308" mass="34465">MALYQKGIVAEANRSALFLTLNQTRNEGAKQRVKQVLANVTAIEEKYNQLEPEAELCLVAAIGSSYWSQIIDAEAPAELTAFPSFENGENVAPNTPVDLLFHIRSERKDLNFQLARELCAELGDAVQVVEEVDGFRYFDMRDFTGFVDGTENPQGDDRIGVAVVGDEDPAFTGGSYIHLQRYIHNMDFWNKQPVKKQEETYGRTKEDNVEFASTDKALTAHTKRTSLKDSDGNAIEILRHSMPYGDTQACGLLFASYCRTPKNFTLMLKSMVEGDGKGHTDHLLKYTRAVTGQAFFAPSRSFLENINK</sequence>
<dbReference type="InterPro" id="IPR048327">
    <property type="entry name" value="Dyp_perox_N"/>
</dbReference>
<gene>
    <name evidence="9" type="ORF">WNY58_01410</name>
</gene>
<evidence type="ECO:0000256" key="2">
    <source>
        <dbReference type="ARBA" id="ARBA00022559"/>
    </source>
</evidence>
<dbReference type="GO" id="GO:0004601">
    <property type="term" value="F:peroxidase activity"/>
    <property type="evidence" value="ECO:0007669"/>
    <property type="project" value="UniProtKB-KW"/>
</dbReference>
<dbReference type="Pfam" id="PF20628">
    <property type="entry name" value="Dyp_perox_C"/>
    <property type="match status" value="1"/>
</dbReference>
<dbReference type="InterPro" id="IPR006314">
    <property type="entry name" value="Dyp_peroxidase"/>
</dbReference>